<evidence type="ECO:0000313" key="3">
    <source>
        <dbReference type="EMBL" id="KDE60798.1"/>
    </source>
</evidence>
<accession>A0AB73BT79</accession>
<dbReference type="Pfam" id="PF02317">
    <property type="entry name" value="Octopine_DH"/>
    <property type="match status" value="1"/>
</dbReference>
<dbReference type="PANTHER" id="PTHR38015:SF1">
    <property type="entry name" value="OPINE DEHYDROGENASE DOMAIN-CONTAINING PROTEIN"/>
    <property type="match status" value="1"/>
</dbReference>
<evidence type="ECO:0008006" key="5">
    <source>
        <dbReference type="Google" id="ProtNLM"/>
    </source>
</evidence>
<dbReference type="SUPFAM" id="SSF48179">
    <property type="entry name" value="6-phosphogluconate dehydrogenase C-terminal domain-like"/>
    <property type="match status" value="1"/>
</dbReference>
<evidence type="ECO:0000259" key="2">
    <source>
        <dbReference type="Pfam" id="PF02558"/>
    </source>
</evidence>
<organism evidence="3 4">
    <name type="scientific">Fusobacterium necrophorum BL</name>
    <dbReference type="NCBI Taxonomy" id="1441732"/>
    <lineage>
        <taxon>Bacteria</taxon>
        <taxon>Fusobacteriati</taxon>
        <taxon>Fusobacteriota</taxon>
        <taxon>Fusobacteriia</taxon>
        <taxon>Fusobacteriales</taxon>
        <taxon>Fusobacteriaceae</taxon>
        <taxon>Fusobacterium</taxon>
    </lineage>
</organism>
<dbReference type="InterPro" id="IPR013328">
    <property type="entry name" value="6PGD_dom2"/>
</dbReference>
<dbReference type="PANTHER" id="PTHR38015">
    <property type="entry name" value="BLR6086 PROTEIN"/>
    <property type="match status" value="1"/>
</dbReference>
<dbReference type="Proteomes" id="UP000027473">
    <property type="component" value="Unassembled WGS sequence"/>
</dbReference>
<proteinExistence type="predicted"/>
<evidence type="ECO:0000259" key="1">
    <source>
        <dbReference type="Pfam" id="PF02317"/>
    </source>
</evidence>
<protein>
    <recommendedName>
        <fullName evidence="5">NAD/NADP octopine/nopaline dehydrogenase</fullName>
    </recommendedName>
</protein>
<dbReference type="SUPFAM" id="SSF51735">
    <property type="entry name" value="NAD(P)-binding Rossmann-fold domains"/>
    <property type="match status" value="1"/>
</dbReference>
<dbReference type="GO" id="GO:0016491">
    <property type="term" value="F:oxidoreductase activity"/>
    <property type="evidence" value="ECO:0007669"/>
    <property type="project" value="InterPro"/>
</dbReference>
<name>A0AB73BT79_9FUSO</name>
<dbReference type="InterPro" id="IPR008927">
    <property type="entry name" value="6-PGluconate_DH-like_C_sf"/>
</dbReference>
<dbReference type="RefSeq" id="WP_035916932.1">
    <property type="nucleotide sequence ID" value="NZ_JAAC01000224.1"/>
</dbReference>
<dbReference type="InterPro" id="IPR051729">
    <property type="entry name" value="Opine/Lysopine_DH"/>
</dbReference>
<dbReference type="InterPro" id="IPR013332">
    <property type="entry name" value="KPR_N"/>
</dbReference>
<comment type="caution">
    <text evidence="3">The sequence shown here is derived from an EMBL/GenBank/DDBJ whole genome shotgun (WGS) entry which is preliminary data.</text>
</comment>
<evidence type="ECO:0000313" key="4">
    <source>
        <dbReference type="Proteomes" id="UP000027473"/>
    </source>
</evidence>
<feature type="domain" description="Opine dehydrogenase" evidence="1">
    <location>
        <begin position="170"/>
        <end position="326"/>
    </location>
</feature>
<dbReference type="Pfam" id="PF02558">
    <property type="entry name" value="ApbA"/>
    <property type="match status" value="1"/>
</dbReference>
<sequence>MEQVTICGFGNVGKSLVHKLSGKFEVSIFTLSSETKDMEIITKFKNKEYRNKINAVYTDERSLKSSDTIIITVPNFLREKLVERIKKHLKKDAVICFIPGIGPSQFIINKYLKNYNVFCLERVPFIARAKNNIVTITGDREKIKYSRFTKKYECKELLEKIFEKNVEETEYYNVTFTSSNAILHTTRLFSIFHGNEEIGFENKVLFYREWNDEASSEFKKCDDEIIMIYKKLKKYMNLKGLNEISLMKYYESNSVEELTRKIRSIEAFVAIELDMLEKNGKFYLKKDSRFLTEDIPYGLLMFKGIAEILKLRTPNIDKIILWSQNILEKNYLGKNGKIVNYNDTGCPQNFGIFNIEDLIEVFKC</sequence>
<dbReference type="InterPro" id="IPR036291">
    <property type="entry name" value="NAD(P)-bd_dom_sf"/>
</dbReference>
<feature type="domain" description="Ketopantoate reductase N-terminal" evidence="2">
    <location>
        <begin position="4"/>
        <end position="119"/>
    </location>
</feature>
<dbReference type="InterPro" id="IPR003421">
    <property type="entry name" value="Opine_DH"/>
</dbReference>
<dbReference type="EMBL" id="JAAC01000224">
    <property type="protein sequence ID" value="KDE60798.1"/>
    <property type="molecule type" value="Genomic_DNA"/>
</dbReference>
<dbReference type="AlphaFoldDB" id="A0AB73BT79"/>
<dbReference type="Gene3D" id="1.10.1040.10">
    <property type="entry name" value="N-(1-d-carboxylethyl)-l-norvaline Dehydrogenase, domain 2"/>
    <property type="match status" value="1"/>
</dbReference>
<dbReference type="Gene3D" id="3.40.50.720">
    <property type="entry name" value="NAD(P)-binding Rossmann-like Domain"/>
    <property type="match status" value="1"/>
</dbReference>
<gene>
    <name evidence="3" type="ORF">FUSO3_11780</name>
</gene>
<reference evidence="3 4" key="1">
    <citation type="submission" date="2014-01" db="EMBL/GenBank/DDBJ databases">
        <title>Comparative genomics of Fusobacterium necrophorum wild isolates.</title>
        <authorList>
            <person name="Kittichotirat W."/>
            <person name="Bumgarner R.E."/>
            <person name="Lawrence P."/>
        </authorList>
    </citation>
    <scope>NUCLEOTIDE SEQUENCE [LARGE SCALE GENOMIC DNA]</scope>
    <source>
        <strain evidence="3 4">BL</strain>
    </source>
</reference>